<comment type="caution">
    <text evidence="1">The sequence shown here is derived from an EMBL/GenBank/DDBJ whole genome shotgun (WGS) entry which is preliminary data.</text>
</comment>
<proteinExistence type="predicted"/>
<organism evidence="1 2">
    <name type="scientific">Candidatus Saccharicenans subterraneus</name>
    <dbReference type="NCBI Taxonomy" id="2508984"/>
    <lineage>
        <taxon>Bacteria</taxon>
        <taxon>Candidatus Aminicenantota</taxon>
        <taxon>Candidatus Aminicenantia</taxon>
        <taxon>Candidatus Aminicenantales</taxon>
        <taxon>Candidatus Saccharicenantaceae</taxon>
        <taxon>Candidatus Saccharicenans</taxon>
    </lineage>
</organism>
<dbReference type="AlphaFoldDB" id="A0A3E2BPB7"/>
<protein>
    <submittedName>
        <fullName evidence="1">Uncharacterized protein</fullName>
    </submittedName>
</protein>
<sequence>MGYLGSGPEPERDFNVVLMAESYPVAPFLFYESLSRL</sequence>
<gene>
    <name evidence="1" type="ORF">OP8BY_1753</name>
</gene>
<accession>A0A3E2BPB7</accession>
<evidence type="ECO:0000313" key="2">
    <source>
        <dbReference type="Proteomes" id="UP000257323"/>
    </source>
</evidence>
<name>A0A3E2BPB7_9BACT</name>
<reference evidence="1 2" key="1">
    <citation type="submission" date="2018-08" db="EMBL/GenBank/DDBJ databases">
        <title>Genome analysis of the thermophilic bacterium of the candidate phylum Aminicenantes from deep subsurface aquifer revealed its physiology and ecological role.</title>
        <authorList>
            <person name="Kadnikov V.V."/>
            <person name="Mardanov A.V."/>
            <person name="Beletsky A.V."/>
            <person name="Karnachuk O.V."/>
            <person name="Ravin N.V."/>
        </authorList>
    </citation>
    <scope>NUCLEOTIDE SEQUENCE [LARGE SCALE GENOMIC DNA]</scope>
    <source>
        <strain evidence="1">BY38</strain>
    </source>
</reference>
<dbReference type="Proteomes" id="UP000257323">
    <property type="component" value="Unassembled WGS sequence"/>
</dbReference>
<evidence type="ECO:0000313" key="1">
    <source>
        <dbReference type="EMBL" id="RFT16575.1"/>
    </source>
</evidence>
<dbReference type="EMBL" id="QUAH01000003">
    <property type="protein sequence ID" value="RFT16575.1"/>
    <property type="molecule type" value="Genomic_DNA"/>
</dbReference>